<dbReference type="NCBIfam" id="TIGR03970">
    <property type="entry name" value="Rv0697"/>
    <property type="match status" value="1"/>
</dbReference>
<feature type="domain" description="Glucose-methanol-choline oxidoreductase C-terminal" evidence="7">
    <location>
        <begin position="357"/>
        <end position="470"/>
    </location>
</feature>
<dbReference type="InterPro" id="IPR023978">
    <property type="entry name" value="GMC_oxidoreductase_bact"/>
</dbReference>
<dbReference type="PANTHER" id="PTHR11552">
    <property type="entry name" value="GLUCOSE-METHANOL-CHOLINE GMC OXIDOREDUCTASE"/>
    <property type="match status" value="1"/>
</dbReference>
<organism evidence="8 9">
    <name type="scientific">Mycolicibacterium fallax</name>
    <name type="common">Mycobacterium fallax</name>
    <dbReference type="NCBI Taxonomy" id="1793"/>
    <lineage>
        <taxon>Bacteria</taxon>
        <taxon>Bacillati</taxon>
        <taxon>Actinomycetota</taxon>
        <taxon>Actinomycetes</taxon>
        <taxon>Mycobacteriales</taxon>
        <taxon>Mycobacteriaceae</taxon>
        <taxon>Mycolicibacterium</taxon>
    </lineage>
</organism>
<keyword evidence="9" id="KW-1185">Reference proteome</keyword>
<gene>
    <name evidence="8" type="ORF">AWC04_11915</name>
</gene>
<comment type="cofactor">
    <cofactor evidence="1 5">
        <name>FAD</name>
        <dbReference type="ChEBI" id="CHEBI:57692"/>
    </cofactor>
</comment>
<dbReference type="PANTHER" id="PTHR11552:SF147">
    <property type="entry name" value="CHOLINE DEHYDROGENASE, MITOCHONDRIAL"/>
    <property type="match status" value="1"/>
</dbReference>
<evidence type="ECO:0000313" key="9">
    <source>
        <dbReference type="Proteomes" id="UP000193484"/>
    </source>
</evidence>
<dbReference type="InterPro" id="IPR036188">
    <property type="entry name" value="FAD/NAD-bd_sf"/>
</dbReference>
<proteinExistence type="inferred from homology"/>
<evidence type="ECO:0000256" key="3">
    <source>
        <dbReference type="ARBA" id="ARBA00022630"/>
    </source>
</evidence>
<dbReference type="RefSeq" id="WP_085096377.1">
    <property type="nucleotide sequence ID" value="NZ_AP022603.1"/>
</dbReference>
<accession>A0A1X1RBF9</accession>
<dbReference type="Pfam" id="PF05199">
    <property type="entry name" value="GMC_oxred_C"/>
    <property type="match status" value="1"/>
</dbReference>
<evidence type="ECO:0000256" key="1">
    <source>
        <dbReference type="ARBA" id="ARBA00001974"/>
    </source>
</evidence>
<dbReference type="STRING" id="1793.AWC04_11915"/>
<name>A0A1X1RBF9_MYCFA</name>
<dbReference type="SUPFAM" id="SSF54373">
    <property type="entry name" value="FAD-linked reductases, C-terminal domain"/>
    <property type="match status" value="1"/>
</dbReference>
<dbReference type="AlphaFoldDB" id="A0A1X1RBF9"/>
<comment type="similarity">
    <text evidence="2">Belongs to the GMC oxidoreductase family.</text>
</comment>
<dbReference type="EMBL" id="LQOJ01000040">
    <property type="protein sequence ID" value="ORV02620.1"/>
    <property type="molecule type" value="Genomic_DNA"/>
</dbReference>
<dbReference type="GO" id="GO:0050660">
    <property type="term" value="F:flavin adenine dinucleotide binding"/>
    <property type="evidence" value="ECO:0007669"/>
    <property type="project" value="InterPro"/>
</dbReference>
<dbReference type="GO" id="GO:0016614">
    <property type="term" value="F:oxidoreductase activity, acting on CH-OH group of donors"/>
    <property type="evidence" value="ECO:0007669"/>
    <property type="project" value="InterPro"/>
</dbReference>
<evidence type="ECO:0000259" key="6">
    <source>
        <dbReference type="Pfam" id="PF00732"/>
    </source>
</evidence>
<evidence type="ECO:0000313" key="8">
    <source>
        <dbReference type="EMBL" id="ORV02620.1"/>
    </source>
</evidence>
<protein>
    <submittedName>
        <fullName evidence="8">Uncharacterized protein</fullName>
    </submittedName>
</protein>
<dbReference type="Proteomes" id="UP000193484">
    <property type="component" value="Unassembled WGS sequence"/>
</dbReference>
<dbReference type="SUPFAM" id="SSF51905">
    <property type="entry name" value="FAD/NAD(P)-binding domain"/>
    <property type="match status" value="1"/>
</dbReference>
<dbReference type="Gene3D" id="3.50.50.60">
    <property type="entry name" value="FAD/NAD(P)-binding domain"/>
    <property type="match status" value="1"/>
</dbReference>
<dbReference type="InterPro" id="IPR012132">
    <property type="entry name" value="GMC_OxRdtase"/>
</dbReference>
<comment type="caution">
    <text evidence="8">The sequence shown here is derived from an EMBL/GenBank/DDBJ whole genome shotgun (WGS) entry which is preliminary data.</text>
</comment>
<evidence type="ECO:0000256" key="4">
    <source>
        <dbReference type="ARBA" id="ARBA00022827"/>
    </source>
</evidence>
<evidence type="ECO:0000256" key="5">
    <source>
        <dbReference type="PIRSR" id="PIRSR000137-2"/>
    </source>
</evidence>
<reference evidence="8 9" key="1">
    <citation type="submission" date="2016-01" db="EMBL/GenBank/DDBJ databases">
        <title>The new phylogeny of the genus Mycobacterium.</title>
        <authorList>
            <person name="Tarcisio F."/>
            <person name="Conor M."/>
            <person name="Antonella G."/>
            <person name="Elisabetta G."/>
            <person name="Giulia F.S."/>
            <person name="Sara T."/>
            <person name="Anna F."/>
            <person name="Clotilde B."/>
            <person name="Roberto B."/>
            <person name="Veronica D.S."/>
            <person name="Fabio R."/>
            <person name="Monica P."/>
            <person name="Olivier J."/>
            <person name="Enrico T."/>
            <person name="Nicola S."/>
        </authorList>
    </citation>
    <scope>NUCLEOTIDE SEQUENCE [LARGE SCALE GENOMIC DNA]</scope>
    <source>
        <strain evidence="8 9">DSM 44179</strain>
    </source>
</reference>
<evidence type="ECO:0000256" key="2">
    <source>
        <dbReference type="ARBA" id="ARBA00010790"/>
    </source>
</evidence>
<feature type="binding site" evidence="5">
    <location>
        <position position="451"/>
    </location>
    <ligand>
        <name>FAD</name>
        <dbReference type="ChEBI" id="CHEBI:57692"/>
    </ligand>
</feature>
<evidence type="ECO:0000259" key="7">
    <source>
        <dbReference type="Pfam" id="PF05199"/>
    </source>
</evidence>
<keyword evidence="3" id="KW-0285">Flavoprotein</keyword>
<feature type="binding site" evidence="5">
    <location>
        <position position="224"/>
    </location>
    <ligand>
        <name>FAD</name>
        <dbReference type="ChEBI" id="CHEBI:57692"/>
    </ligand>
</feature>
<feature type="domain" description="Glucose-methanol-choline oxidoreductase N-terminal" evidence="6">
    <location>
        <begin position="8"/>
        <end position="299"/>
    </location>
</feature>
<dbReference type="Pfam" id="PF00732">
    <property type="entry name" value="GMC_oxred_N"/>
    <property type="match status" value="1"/>
</dbReference>
<dbReference type="InterPro" id="IPR007867">
    <property type="entry name" value="GMC_OxRtase_C"/>
</dbReference>
<dbReference type="Gene3D" id="3.30.410.40">
    <property type="match status" value="1"/>
</dbReference>
<sequence length="480" mass="49113">MIAAVHSDVLIVGAGSAGSVLAERLSADPGCRVTVLEAGPGPDPRVAALTGDGTRLPLAADSPVIARYSAVLTDDPARPAELVRGATVGGSGAVNGGYFCRGLPRDFDGWALPGWAWPDVLGHFRAIETDHDVAGPLHGRDGPVPVRRAAELTGPAAALAAAAADAGFGWIDDLNGGTDGAGPVDGIGAVPSNILGGHRYGPGEVFLARTAGRPNLSVLPVRSVHRIRFDGLRATGVEATGPDSATVFTADRIVLSAGAIGSATLLLRSGIGDPDMLRDLGIEPLIEAPVGAAFADHPEWLLPTDWASGAPGPALQAVLSTADGIEIRPYTQGFAAMTGAGEVSDDRPQIGVALMNPIARGRLRLLSADPRIGPEIRHRYDSADGDARALAKGVGLVREILGGTVRLGDPAWATSQHLCGTAPMGGESDSRAVLDERCRVRGAQNLWVIDGSVLPSVPSRGPHASTVMIAHRAASFVTAG</sequence>
<dbReference type="InterPro" id="IPR000172">
    <property type="entry name" value="GMC_OxRdtase_N"/>
</dbReference>
<keyword evidence="4 5" id="KW-0274">FAD</keyword>
<dbReference type="PIRSF" id="PIRSF000137">
    <property type="entry name" value="Alcohol_oxidase"/>
    <property type="match status" value="1"/>
</dbReference>